<sequence length="34" mass="4214">MKVKWCNSCTGLKLVKFLRMLWWLCMLMSHHIIY</sequence>
<comment type="caution">
    <text evidence="1">The sequence shown here is derived from an EMBL/GenBank/DDBJ whole genome shotgun (WGS) entry which is preliminary data.</text>
</comment>
<dbReference type="AlphaFoldDB" id="A0A8T0HJE9"/>
<evidence type="ECO:0000313" key="1">
    <source>
        <dbReference type="EMBL" id="KAG0570921.1"/>
    </source>
</evidence>
<reference evidence="1 2" key="1">
    <citation type="submission" date="2020-06" db="EMBL/GenBank/DDBJ databases">
        <title>WGS assembly of Ceratodon purpureus strain R40.</title>
        <authorList>
            <person name="Carey S.B."/>
            <person name="Jenkins J."/>
            <person name="Shu S."/>
            <person name="Lovell J.T."/>
            <person name="Sreedasyam A."/>
            <person name="Maumus F."/>
            <person name="Tiley G.P."/>
            <person name="Fernandez-Pozo N."/>
            <person name="Barry K."/>
            <person name="Chen C."/>
            <person name="Wang M."/>
            <person name="Lipzen A."/>
            <person name="Daum C."/>
            <person name="Saski C.A."/>
            <person name="Payton A.C."/>
            <person name="Mcbreen J.C."/>
            <person name="Conrad R.E."/>
            <person name="Kollar L.M."/>
            <person name="Olsson S."/>
            <person name="Huttunen S."/>
            <person name="Landis J.B."/>
            <person name="Wickett N.J."/>
            <person name="Johnson M.G."/>
            <person name="Rensing S.A."/>
            <person name="Grimwood J."/>
            <person name="Schmutz J."/>
            <person name="Mcdaniel S.F."/>
        </authorList>
    </citation>
    <scope>NUCLEOTIDE SEQUENCE [LARGE SCALE GENOMIC DNA]</scope>
    <source>
        <strain evidence="1 2">R40</strain>
    </source>
</reference>
<keyword evidence="2" id="KW-1185">Reference proteome</keyword>
<evidence type="ECO:0000313" key="2">
    <source>
        <dbReference type="Proteomes" id="UP000822688"/>
    </source>
</evidence>
<accession>A0A8T0HJE9</accession>
<name>A0A8T0HJE9_CERPU</name>
<protein>
    <submittedName>
        <fullName evidence="1">Uncharacterized protein</fullName>
    </submittedName>
</protein>
<proteinExistence type="predicted"/>
<dbReference type="Proteomes" id="UP000822688">
    <property type="component" value="Chromosome 6"/>
</dbReference>
<dbReference type="EMBL" id="CM026427">
    <property type="protein sequence ID" value="KAG0570921.1"/>
    <property type="molecule type" value="Genomic_DNA"/>
</dbReference>
<gene>
    <name evidence="1" type="ORF">KC19_6G197400</name>
</gene>
<organism evidence="1 2">
    <name type="scientific">Ceratodon purpureus</name>
    <name type="common">Fire moss</name>
    <name type="synonym">Dicranum purpureum</name>
    <dbReference type="NCBI Taxonomy" id="3225"/>
    <lineage>
        <taxon>Eukaryota</taxon>
        <taxon>Viridiplantae</taxon>
        <taxon>Streptophyta</taxon>
        <taxon>Embryophyta</taxon>
        <taxon>Bryophyta</taxon>
        <taxon>Bryophytina</taxon>
        <taxon>Bryopsida</taxon>
        <taxon>Dicranidae</taxon>
        <taxon>Pseudoditrichales</taxon>
        <taxon>Ditrichaceae</taxon>
        <taxon>Ceratodon</taxon>
    </lineage>
</organism>